<keyword evidence="2" id="KW-1133">Transmembrane helix</keyword>
<dbReference type="AlphaFoldDB" id="A0AAD4VDG6"/>
<feature type="transmembrane region" description="Helical" evidence="2">
    <location>
        <begin position="6"/>
        <end position="24"/>
    </location>
</feature>
<protein>
    <recommendedName>
        <fullName evidence="3">NFD4 C-terminal domain-containing protein</fullName>
    </recommendedName>
</protein>
<dbReference type="Proteomes" id="UP001054821">
    <property type="component" value="Chromosome 6"/>
</dbReference>
<evidence type="ECO:0000256" key="1">
    <source>
        <dbReference type="SAM" id="MobiDB-lite"/>
    </source>
</evidence>
<gene>
    <name evidence="4" type="ORF">L3X38_031344</name>
</gene>
<dbReference type="EMBL" id="JAJFAZ020000006">
    <property type="protein sequence ID" value="KAI5322272.1"/>
    <property type="molecule type" value="Genomic_DNA"/>
</dbReference>
<evidence type="ECO:0000313" key="4">
    <source>
        <dbReference type="EMBL" id="KAI5322272.1"/>
    </source>
</evidence>
<proteinExistence type="predicted"/>
<reference evidence="4 5" key="1">
    <citation type="journal article" date="2022" name="G3 (Bethesda)">
        <title>Whole-genome sequence and methylome profiling of the almond [Prunus dulcis (Mill.) D.A. Webb] cultivar 'Nonpareil'.</title>
        <authorList>
            <person name="D'Amico-Willman K.M."/>
            <person name="Ouma W.Z."/>
            <person name="Meulia T."/>
            <person name="Sideli G.M."/>
            <person name="Gradziel T.M."/>
            <person name="Fresnedo-Ramirez J."/>
        </authorList>
    </citation>
    <scope>NUCLEOTIDE SEQUENCE [LARGE SCALE GENOMIC DNA]</scope>
    <source>
        <strain evidence="4">Clone GOH B32 T37-40</strain>
    </source>
</reference>
<dbReference type="InterPro" id="IPR056555">
    <property type="entry name" value="NFD4_C"/>
</dbReference>
<dbReference type="Pfam" id="PF23262">
    <property type="entry name" value="NFD4_C"/>
    <property type="match status" value="1"/>
</dbReference>
<evidence type="ECO:0000259" key="3">
    <source>
        <dbReference type="Pfam" id="PF23262"/>
    </source>
</evidence>
<feature type="domain" description="NFD4 C-terminal" evidence="3">
    <location>
        <begin position="5"/>
        <end position="46"/>
    </location>
</feature>
<name>A0AAD4VDG6_PRUDU</name>
<keyword evidence="2" id="KW-0472">Membrane</keyword>
<evidence type="ECO:0000313" key="5">
    <source>
        <dbReference type="Proteomes" id="UP001054821"/>
    </source>
</evidence>
<feature type="transmembrane region" description="Helical" evidence="2">
    <location>
        <begin position="36"/>
        <end position="55"/>
    </location>
</feature>
<feature type="compositionally biased region" description="Acidic residues" evidence="1">
    <location>
        <begin position="82"/>
        <end position="91"/>
    </location>
</feature>
<organism evidence="4 5">
    <name type="scientific">Prunus dulcis</name>
    <name type="common">Almond</name>
    <name type="synonym">Amygdalus dulcis</name>
    <dbReference type="NCBI Taxonomy" id="3755"/>
    <lineage>
        <taxon>Eukaryota</taxon>
        <taxon>Viridiplantae</taxon>
        <taxon>Streptophyta</taxon>
        <taxon>Embryophyta</taxon>
        <taxon>Tracheophyta</taxon>
        <taxon>Spermatophyta</taxon>
        <taxon>Magnoliopsida</taxon>
        <taxon>eudicotyledons</taxon>
        <taxon>Gunneridae</taxon>
        <taxon>Pentapetalae</taxon>
        <taxon>rosids</taxon>
        <taxon>fabids</taxon>
        <taxon>Rosales</taxon>
        <taxon>Rosaceae</taxon>
        <taxon>Amygdaloideae</taxon>
        <taxon>Amygdaleae</taxon>
        <taxon>Prunus</taxon>
    </lineage>
</organism>
<accession>A0AAD4VDG6</accession>
<evidence type="ECO:0000256" key="2">
    <source>
        <dbReference type="SAM" id="Phobius"/>
    </source>
</evidence>
<sequence length="100" mass="10940">MISFLVANISIGSFAFGYLSAIVYQREANHEDGKCPWLATEALSSSGVVFVFLGLPSLSCSMHAPENSTPKDHRIHLRAAADDDDDEEEDMTNQGLGFEF</sequence>
<keyword evidence="2" id="KW-0812">Transmembrane</keyword>
<comment type="caution">
    <text evidence="4">The sequence shown here is derived from an EMBL/GenBank/DDBJ whole genome shotgun (WGS) entry which is preliminary data.</text>
</comment>
<feature type="region of interest" description="Disordered" evidence="1">
    <location>
        <begin position="81"/>
        <end position="100"/>
    </location>
</feature>
<keyword evidence="5" id="KW-1185">Reference proteome</keyword>